<evidence type="ECO:0000259" key="1">
    <source>
        <dbReference type="Pfam" id="PF14231"/>
    </source>
</evidence>
<gene>
    <name evidence="3" type="ORF">SAMN05216192_102282</name>
</gene>
<proteinExistence type="predicted"/>
<feature type="domain" description="DUF4334" evidence="2">
    <location>
        <begin position="124"/>
        <end position="180"/>
    </location>
</feature>
<dbReference type="Gene3D" id="2.40.128.580">
    <property type="entry name" value="GXWXG domain"/>
    <property type="match status" value="1"/>
</dbReference>
<dbReference type="STRING" id="1174501.SAMN05216192_102282"/>
<accession>A0A1G8H2A8</accession>
<dbReference type="Pfam" id="PF14232">
    <property type="entry name" value="DUF4334"/>
    <property type="match status" value="1"/>
</dbReference>
<dbReference type="InterPro" id="IPR025951">
    <property type="entry name" value="GXWXG_dom"/>
</dbReference>
<dbReference type="InterPro" id="IPR025568">
    <property type="entry name" value="DUF4334"/>
</dbReference>
<dbReference type="RefSeq" id="WP_244157596.1">
    <property type="nucleotide sequence ID" value="NZ_CBCSKY010000003.1"/>
</dbReference>
<evidence type="ECO:0000313" key="4">
    <source>
        <dbReference type="Proteomes" id="UP000199050"/>
    </source>
</evidence>
<evidence type="ECO:0000259" key="2">
    <source>
        <dbReference type="Pfam" id="PF14232"/>
    </source>
</evidence>
<feature type="domain" description="GXWXG" evidence="1">
    <location>
        <begin position="27"/>
        <end position="84"/>
    </location>
</feature>
<evidence type="ECO:0000313" key="3">
    <source>
        <dbReference type="EMBL" id="SDI00709.1"/>
    </source>
</evidence>
<dbReference type="Proteomes" id="UP000199050">
    <property type="component" value="Unassembled WGS sequence"/>
</dbReference>
<name>A0A1G8H2A8_9BACL</name>
<organism evidence="3 4">
    <name type="scientific">Paenibacillus typhae</name>
    <dbReference type="NCBI Taxonomy" id="1174501"/>
    <lineage>
        <taxon>Bacteria</taxon>
        <taxon>Bacillati</taxon>
        <taxon>Bacillota</taxon>
        <taxon>Bacilli</taxon>
        <taxon>Bacillales</taxon>
        <taxon>Paenibacillaceae</taxon>
        <taxon>Paenibacillus</taxon>
    </lineage>
</organism>
<sequence length="183" mass="21415">MSPFSANDFLELYLQKGQLTQQEAFTWFDLLETVEMEQMWGRWRGSELPSGHPMDGLLHLTGWYGKEFLDAETVHPLLFEKRNGRLFRVNPGLLPLTLPFQLVPRRIVRPLFRLVLPLIRTGSGKARLRMIAYRGKISASMVYDQKAIIDHFRQIDEDTLLGVMDFKNQQELGFFFILRRVTE</sequence>
<dbReference type="AlphaFoldDB" id="A0A1G8H2A8"/>
<reference evidence="4" key="1">
    <citation type="submission" date="2016-10" db="EMBL/GenBank/DDBJ databases">
        <authorList>
            <person name="Varghese N."/>
            <person name="Submissions S."/>
        </authorList>
    </citation>
    <scope>NUCLEOTIDE SEQUENCE [LARGE SCALE GENOMIC DNA]</scope>
    <source>
        <strain evidence="4">CGMCC 1.11012</strain>
    </source>
</reference>
<keyword evidence="4" id="KW-1185">Reference proteome</keyword>
<protein>
    <submittedName>
        <fullName evidence="3">GXWXG protein</fullName>
    </submittedName>
</protein>
<dbReference type="EMBL" id="FNDX01000002">
    <property type="protein sequence ID" value="SDI00709.1"/>
    <property type="molecule type" value="Genomic_DNA"/>
</dbReference>
<dbReference type="Pfam" id="PF14231">
    <property type="entry name" value="GXWXG"/>
    <property type="match status" value="1"/>
</dbReference>